<dbReference type="InterPro" id="IPR036869">
    <property type="entry name" value="J_dom_sf"/>
</dbReference>
<accession>A0A0A1X725</accession>
<evidence type="ECO:0000259" key="7">
    <source>
        <dbReference type="PROSITE" id="PS50076"/>
    </source>
</evidence>
<dbReference type="PANTHER" id="PTHR44145">
    <property type="entry name" value="DNAJ HOMOLOG SUBFAMILY A MEMBER 3, MITOCHONDRIAL"/>
    <property type="match status" value="1"/>
</dbReference>
<evidence type="ECO:0000256" key="2">
    <source>
        <dbReference type="ARBA" id="ARBA00022737"/>
    </source>
</evidence>
<dbReference type="InterPro" id="IPR036410">
    <property type="entry name" value="HSP_DnaJ_Cys-rich_dom_sf"/>
</dbReference>
<keyword evidence="3 6" id="KW-0863">Zinc-finger</keyword>
<dbReference type="InterPro" id="IPR008971">
    <property type="entry name" value="HSP40/DnaJ_pept-bd"/>
</dbReference>
<keyword evidence="2" id="KW-0677">Repeat</keyword>
<dbReference type="InterPro" id="IPR051938">
    <property type="entry name" value="Apopto_cytoskel_mod"/>
</dbReference>
<dbReference type="PRINTS" id="PR00625">
    <property type="entry name" value="JDOMAIN"/>
</dbReference>
<dbReference type="PROSITE" id="PS51188">
    <property type="entry name" value="ZF_CR"/>
    <property type="match status" value="1"/>
</dbReference>
<dbReference type="CDD" id="cd06257">
    <property type="entry name" value="DnaJ"/>
    <property type="match status" value="1"/>
</dbReference>
<protein>
    <submittedName>
        <fullName evidence="9">Protein tumorous imaginal discs, mitochondrial</fullName>
    </submittedName>
</protein>
<proteinExistence type="predicted"/>
<dbReference type="PROSITE" id="PS50076">
    <property type="entry name" value="DNAJ_2"/>
    <property type="match status" value="1"/>
</dbReference>
<dbReference type="SUPFAM" id="SSF49493">
    <property type="entry name" value="HSP40/DnaJ peptide-binding domain"/>
    <property type="match status" value="1"/>
</dbReference>
<dbReference type="InterPro" id="IPR001623">
    <property type="entry name" value="DnaJ_domain"/>
</dbReference>
<dbReference type="GO" id="GO:0008270">
    <property type="term" value="F:zinc ion binding"/>
    <property type="evidence" value="ECO:0007669"/>
    <property type="project" value="UniProtKB-KW"/>
</dbReference>
<dbReference type="GO" id="GO:0007005">
    <property type="term" value="P:mitochondrion organization"/>
    <property type="evidence" value="ECO:0007669"/>
    <property type="project" value="TreeGrafter"/>
</dbReference>
<reference evidence="9" key="2">
    <citation type="journal article" date="2015" name="Gigascience">
        <title>Reconstructing a comprehensive transcriptome assembly of a white-pupal translocated strain of the pest fruit fly Bactrocera cucurbitae.</title>
        <authorList>
            <person name="Sim S.B."/>
            <person name="Calla B."/>
            <person name="Hall B."/>
            <person name="DeRego T."/>
            <person name="Geib S.M."/>
        </authorList>
    </citation>
    <scope>NUCLEOTIDE SEQUENCE</scope>
</reference>
<dbReference type="Gene3D" id="1.10.287.110">
    <property type="entry name" value="DnaJ domain"/>
    <property type="match status" value="1"/>
</dbReference>
<dbReference type="GO" id="GO:0006457">
    <property type="term" value="P:protein folding"/>
    <property type="evidence" value="ECO:0007669"/>
    <property type="project" value="InterPro"/>
</dbReference>
<dbReference type="OrthoDB" id="376357at2759"/>
<dbReference type="Pfam" id="PF00226">
    <property type="entry name" value="DnaJ"/>
    <property type="match status" value="1"/>
</dbReference>
<dbReference type="CDD" id="cd10747">
    <property type="entry name" value="DnaJ_C"/>
    <property type="match status" value="1"/>
</dbReference>
<dbReference type="Gene3D" id="2.60.260.20">
    <property type="entry name" value="Urease metallochaperone UreE, N-terminal domain"/>
    <property type="match status" value="2"/>
</dbReference>
<keyword evidence="1 6" id="KW-0479">Metal-binding</keyword>
<dbReference type="GO" id="GO:0031072">
    <property type="term" value="F:heat shock protein binding"/>
    <property type="evidence" value="ECO:0007669"/>
    <property type="project" value="InterPro"/>
</dbReference>
<dbReference type="SMART" id="SM00271">
    <property type="entry name" value="DnaJ"/>
    <property type="match status" value="1"/>
</dbReference>
<dbReference type="Gene3D" id="2.10.230.10">
    <property type="entry name" value="Heat shock protein DnaJ, cysteine-rich domain"/>
    <property type="match status" value="1"/>
</dbReference>
<evidence type="ECO:0000256" key="3">
    <source>
        <dbReference type="ARBA" id="ARBA00022771"/>
    </source>
</evidence>
<dbReference type="InterPro" id="IPR002939">
    <property type="entry name" value="DnaJ_C"/>
</dbReference>
<dbReference type="InterPro" id="IPR001305">
    <property type="entry name" value="HSP_DnaJ_Cys-rich_dom"/>
</dbReference>
<name>A0A0A1X725_ZEUCU</name>
<evidence type="ECO:0000256" key="4">
    <source>
        <dbReference type="ARBA" id="ARBA00022833"/>
    </source>
</evidence>
<evidence type="ECO:0000259" key="8">
    <source>
        <dbReference type="PROSITE" id="PS51188"/>
    </source>
</evidence>
<dbReference type="SUPFAM" id="SSF57938">
    <property type="entry name" value="DnaJ/Hsp40 cysteine-rich domain"/>
    <property type="match status" value="1"/>
</dbReference>
<dbReference type="Pfam" id="PF01556">
    <property type="entry name" value="DnaJ_C"/>
    <property type="match status" value="1"/>
</dbReference>
<dbReference type="GO" id="GO:0051082">
    <property type="term" value="F:unfolded protein binding"/>
    <property type="evidence" value="ECO:0007669"/>
    <property type="project" value="InterPro"/>
</dbReference>
<organism evidence="9">
    <name type="scientific">Zeugodacus cucurbitae</name>
    <name type="common">Melon fruit fly</name>
    <name type="synonym">Bactrocera cucurbitae</name>
    <dbReference type="NCBI Taxonomy" id="28588"/>
    <lineage>
        <taxon>Eukaryota</taxon>
        <taxon>Metazoa</taxon>
        <taxon>Ecdysozoa</taxon>
        <taxon>Arthropoda</taxon>
        <taxon>Hexapoda</taxon>
        <taxon>Insecta</taxon>
        <taxon>Pterygota</taxon>
        <taxon>Neoptera</taxon>
        <taxon>Endopterygota</taxon>
        <taxon>Diptera</taxon>
        <taxon>Brachycera</taxon>
        <taxon>Muscomorpha</taxon>
        <taxon>Tephritoidea</taxon>
        <taxon>Tephritidae</taxon>
        <taxon>Zeugodacus</taxon>
        <taxon>Zeugodacus</taxon>
    </lineage>
</organism>
<evidence type="ECO:0000256" key="5">
    <source>
        <dbReference type="ARBA" id="ARBA00023186"/>
    </source>
</evidence>
<feature type="zinc finger region" description="CR-type" evidence="6">
    <location>
        <begin position="191"/>
        <end position="271"/>
    </location>
</feature>
<dbReference type="FunFam" id="2.60.260.20:FF:000005">
    <property type="entry name" value="Chaperone protein dnaJ 1, mitochondrial"/>
    <property type="match status" value="1"/>
</dbReference>
<keyword evidence="5" id="KW-0143">Chaperone</keyword>
<dbReference type="GO" id="GO:0005739">
    <property type="term" value="C:mitochondrion"/>
    <property type="evidence" value="ECO:0007669"/>
    <property type="project" value="TreeGrafter"/>
</dbReference>
<dbReference type="AlphaFoldDB" id="A0A0A1X725"/>
<dbReference type="EMBL" id="GBXI01007824">
    <property type="protein sequence ID" value="JAD06468.1"/>
    <property type="molecule type" value="Transcribed_RNA"/>
</dbReference>
<evidence type="ECO:0000256" key="6">
    <source>
        <dbReference type="PROSITE-ProRule" id="PRU00546"/>
    </source>
</evidence>
<reference evidence="9" key="1">
    <citation type="submission" date="2014-11" db="EMBL/GenBank/DDBJ databases">
        <authorList>
            <person name="Geib S."/>
        </authorList>
    </citation>
    <scope>NUCLEOTIDE SEQUENCE</scope>
</reference>
<dbReference type="GO" id="GO:0043066">
    <property type="term" value="P:negative regulation of apoptotic process"/>
    <property type="evidence" value="ECO:0007669"/>
    <property type="project" value="TreeGrafter"/>
</dbReference>
<dbReference type="GeneID" id="105220805"/>
<evidence type="ECO:0000313" key="9">
    <source>
        <dbReference type="EMBL" id="JAD06468.1"/>
    </source>
</evidence>
<gene>
    <name evidence="9" type="primary">l(2)tid_0</name>
    <name evidence="9" type="ORF">g.5252</name>
</gene>
<sequence length="409" mass="47180">MDVLNSIRRAILQNFLKLNKLQLATVAYQFKVERPVYYPDRQNEMQRFNEQQKSQLVAETQEKKKLPRDYYYKILGVKRHASTQQIKAAYYTLAKRFHPDAANSPPHESKRFQEISNAYHILTDESKRMEYDQLGMVKDEQSFLHKFTNPDNVFTNRNRGDVVLPTTREDLIKMTSGESRLELTFLEAAQGLKKNIDLRFLKKCPACNGKSPQLVNRSKPELCRKCQGVGKLTKKTATYTSIQVCDQCHGKRYVNRNECDMCENRGVVLETVRIVAQVPPGVKHGELVPVDNPKTKQRIHYRVQVQPSDIFQRVGNNVLSDKYITISEAVLGGTFKVRGIYEELEVKLEPGTESHTTHTIKGKGIRSRDGTGDHIINFKIRIPRNLSMKQRQLIMALAKTEEHAFERPF</sequence>
<dbReference type="PANTHER" id="PTHR44145:SF3">
    <property type="entry name" value="DNAJ HOMOLOG SUBFAMILY A MEMBER 3, MITOCHONDRIAL"/>
    <property type="match status" value="1"/>
</dbReference>
<feature type="domain" description="J" evidence="7">
    <location>
        <begin position="70"/>
        <end position="135"/>
    </location>
</feature>
<keyword evidence="4 6" id="KW-0862">Zinc</keyword>
<dbReference type="SUPFAM" id="SSF46565">
    <property type="entry name" value="Chaperone J-domain"/>
    <property type="match status" value="1"/>
</dbReference>
<evidence type="ECO:0000256" key="1">
    <source>
        <dbReference type="ARBA" id="ARBA00022723"/>
    </source>
</evidence>
<feature type="domain" description="CR-type" evidence="8">
    <location>
        <begin position="191"/>
        <end position="271"/>
    </location>
</feature>